<dbReference type="InterPro" id="IPR009679">
    <property type="entry name" value="Phage_186_CII-like"/>
</dbReference>
<dbReference type="OrthoDB" id="9948334at2"/>
<evidence type="ECO:0000313" key="3">
    <source>
        <dbReference type="Proteomes" id="UP000093281"/>
    </source>
</evidence>
<dbReference type="GO" id="GO:0003677">
    <property type="term" value="F:DNA binding"/>
    <property type="evidence" value="ECO:0007669"/>
    <property type="project" value="InterPro"/>
</dbReference>
<evidence type="ECO:0000313" key="2">
    <source>
        <dbReference type="EMBL" id="OCL99545.1"/>
    </source>
</evidence>
<dbReference type="Pfam" id="PF06892">
    <property type="entry name" value="Phage_CP76"/>
    <property type="match status" value="1"/>
</dbReference>
<feature type="coiled-coil region" evidence="1">
    <location>
        <begin position="133"/>
        <end position="163"/>
    </location>
</feature>
<protein>
    <submittedName>
        <fullName evidence="2">Uncharacterized protein</fullName>
    </submittedName>
</protein>
<proteinExistence type="predicted"/>
<evidence type="ECO:0000256" key="1">
    <source>
        <dbReference type="SAM" id="Coils"/>
    </source>
</evidence>
<comment type="caution">
    <text evidence="2">The sequence shown here is derived from an EMBL/GenBank/DDBJ whole genome shotgun (WGS) entry which is preliminary data.</text>
</comment>
<dbReference type="AlphaFoldDB" id="A0A1C0B7F9"/>
<dbReference type="Proteomes" id="UP000093281">
    <property type="component" value="Unassembled WGS sequence"/>
</dbReference>
<keyword evidence="1" id="KW-0175">Coiled coil</keyword>
<dbReference type="RefSeq" id="WP_066185496.1">
    <property type="nucleotide sequence ID" value="NZ_LCUJ01000002.1"/>
</dbReference>
<sequence length="166" mass="19460">MKIYLQNKQSKDSRFLTIFRKAFNKDRLRNAFSVDEAANEMGISYGTLEQKLKPSAENDITVTEWNHHLELTADFTTLEYFAMKHGFELKKIQLLSPLTTISEINTQADKAMLEFNEAWAKVKESLENQQFSKKEKIESLREIEEALRELQQLRNNIENVEIDKTK</sequence>
<name>A0A1C0B7F9_9BACT</name>
<organism evidence="2 3">
    <name type="scientific">Aliarcobacter thereius</name>
    <dbReference type="NCBI Taxonomy" id="544718"/>
    <lineage>
        <taxon>Bacteria</taxon>
        <taxon>Pseudomonadati</taxon>
        <taxon>Campylobacterota</taxon>
        <taxon>Epsilonproteobacteria</taxon>
        <taxon>Campylobacterales</taxon>
        <taxon>Arcobacteraceae</taxon>
        <taxon>Aliarcobacter</taxon>
    </lineage>
</organism>
<accession>A0A1C0B7F9</accession>
<gene>
    <name evidence="2" type="ORF">AAX29_00586</name>
</gene>
<reference evidence="3" key="1">
    <citation type="submission" date="2015-05" db="EMBL/GenBank/DDBJ databases">
        <authorList>
            <person name="Rovetto F."/>
            <person name="Cocolin L."/>
            <person name="Illeghems K."/>
            <person name="Van Nieuwerburgh F."/>
            <person name="Houf K."/>
        </authorList>
    </citation>
    <scope>NUCLEOTIDE SEQUENCE [LARGE SCALE GENOMIC DNA]</scope>
    <source>
        <strain evidence="3">DU22</strain>
    </source>
</reference>
<dbReference type="EMBL" id="LCUJ01000002">
    <property type="protein sequence ID" value="OCL99545.1"/>
    <property type="molecule type" value="Genomic_DNA"/>
</dbReference>